<dbReference type="RefSeq" id="YP_008318288.1">
    <property type="nucleotide sequence ID" value="NC_021856.1"/>
</dbReference>
<organism evidence="1 2">
    <name type="scientific">Bacillus phage phiNIT1</name>
    <dbReference type="NCBI Taxonomy" id="207656"/>
    <lineage>
        <taxon>Viruses</taxon>
        <taxon>Duplodnaviria</taxon>
        <taxon>Heunggongvirae</taxon>
        <taxon>Uroviricota</taxon>
        <taxon>Caudoviricetes</taxon>
        <taxon>Herelleviridae</taxon>
        <taxon>Bastillevirinae</taxon>
        <taxon>Nitunavirus</taxon>
        <taxon>Nitunavirus NIT1</taxon>
    </lineage>
</organism>
<protein>
    <submittedName>
        <fullName evidence="1">Uncharacterized protein</fullName>
    </submittedName>
</protein>
<dbReference type="KEGG" id="vg:16511555"/>
<evidence type="ECO:0000313" key="2">
    <source>
        <dbReference type="Proteomes" id="UP000014701"/>
    </source>
</evidence>
<sequence>MRMGNKKRGLFSHLILTQYVDEVGNTHKFGTSDAIYDKDGTALDYQVDFEEGDITIEILAFNHLEDRTEEVLFTATEEDLEFFKQMVKDMEHVFTLKRLRKVSSSDTIVEDITGGEQGDE</sequence>
<dbReference type="OrthoDB" id="32012at10239"/>
<dbReference type="EMBL" id="AP013029">
    <property type="protein sequence ID" value="BAN59520.1"/>
    <property type="molecule type" value="Genomic_DNA"/>
</dbReference>
<gene>
    <name evidence="1" type="primary">orf120a</name>
</gene>
<name>S6BUP6_9CAUD</name>
<reference evidence="1 2" key="1">
    <citation type="submission" date="2013-02" db="EMBL/GenBank/DDBJ databases">
        <title>phiNIT1 genome sequensing.</title>
        <authorList>
            <person name="Ozaki T."/>
            <person name="Kaneko J."/>
        </authorList>
    </citation>
    <scope>NUCLEOTIDE SEQUENCE [LARGE SCALE GENOMIC DNA]</scope>
    <source>
        <strain evidence="1">PhiNIT1</strain>
    </source>
</reference>
<keyword evidence="2" id="KW-1185">Reference proteome</keyword>
<dbReference type="Proteomes" id="UP000014701">
    <property type="component" value="Segment"/>
</dbReference>
<proteinExistence type="predicted"/>
<dbReference type="GeneID" id="16511555"/>
<accession>S6BUP6</accession>
<evidence type="ECO:0000313" key="1">
    <source>
        <dbReference type="EMBL" id="BAN59520.1"/>
    </source>
</evidence>